<dbReference type="GO" id="GO:0008033">
    <property type="term" value="P:tRNA processing"/>
    <property type="evidence" value="ECO:0007669"/>
    <property type="project" value="UniProtKB-KW"/>
</dbReference>
<keyword evidence="1" id="KW-0819">tRNA processing</keyword>
<dbReference type="Pfam" id="PF04032">
    <property type="entry name" value="Rpr2"/>
    <property type="match status" value="1"/>
</dbReference>
<dbReference type="InterPro" id="IPR007175">
    <property type="entry name" value="Rpr2/Snm1/Rpp21"/>
</dbReference>
<dbReference type="AlphaFoldDB" id="A0A060T7X8"/>
<sequence>MPRVAQRDRYARVSFLYQGAVTAMANNYGPLARAYGYTLKSVAKKNVLRLSPHIKRSLCKKCSQLLIPGVSCSVRVQGEGKGQTLVVACQCGKRKNFQVGKDPNYVPWFDRTESISYDK</sequence>
<keyword evidence="2" id="KW-0479">Metal-binding</keyword>
<dbReference type="PANTHER" id="PTHR14742:SF0">
    <property type="entry name" value="RIBONUCLEASE P PROTEIN SUBUNIT P21"/>
    <property type="match status" value="1"/>
</dbReference>
<dbReference type="Gene3D" id="6.20.50.20">
    <property type="match status" value="1"/>
</dbReference>
<evidence type="ECO:0000256" key="1">
    <source>
        <dbReference type="ARBA" id="ARBA00022694"/>
    </source>
</evidence>
<evidence type="ECO:0000313" key="5">
    <source>
        <dbReference type="EMBL" id="CDP37190.1"/>
    </source>
</evidence>
<reference evidence="5" key="1">
    <citation type="submission" date="2014-02" db="EMBL/GenBank/DDBJ databases">
        <authorList>
            <person name="Genoscope - CEA"/>
        </authorList>
    </citation>
    <scope>NUCLEOTIDE SEQUENCE</scope>
    <source>
        <strain evidence="5">LS3</strain>
    </source>
</reference>
<evidence type="ECO:0000256" key="2">
    <source>
        <dbReference type="ARBA" id="ARBA00022723"/>
    </source>
</evidence>
<evidence type="ECO:0000256" key="4">
    <source>
        <dbReference type="ARBA" id="ARBA00038402"/>
    </source>
</evidence>
<name>A0A060T7X8_BLAAD</name>
<protein>
    <submittedName>
        <fullName evidence="5">ARAD1D05874p</fullName>
    </submittedName>
</protein>
<accession>A0A060T7X8</accession>
<proteinExistence type="inferred from homology"/>
<dbReference type="EMBL" id="HG937694">
    <property type="protein sequence ID" value="CDP37190.1"/>
    <property type="molecule type" value="Genomic_DNA"/>
</dbReference>
<organism evidence="5">
    <name type="scientific">Blastobotrys adeninivorans</name>
    <name type="common">Yeast</name>
    <name type="synonym">Arxula adeninivorans</name>
    <dbReference type="NCBI Taxonomy" id="409370"/>
    <lineage>
        <taxon>Eukaryota</taxon>
        <taxon>Fungi</taxon>
        <taxon>Dikarya</taxon>
        <taxon>Ascomycota</taxon>
        <taxon>Saccharomycotina</taxon>
        <taxon>Dipodascomycetes</taxon>
        <taxon>Dipodascales</taxon>
        <taxon>Trichomonascaceae</taxon>
        <taxon>Blastobotrys</taxon>
    </lineage>
</organism>
<dbReference type="GO" id="GO:0046872">
    <property type="term" value="F:metal ion binding"/>
    <property type="evidence" value="ECO:0007669"/>
    <property type="project" value="UniProtKB-KW"/>
</dbReference>
<reference evidence="5" key="2">
    <citation type="submission" date="2014-06" db="EMBL/GenBank/DDBJ databases">
        <title>The complete genome of Blastobotrys (Arxula) adeninivorans LS3 - a yeast of biotechnological interest.</title>
        <authorList>
            <person name="Kunze G."/>
            <person name="Gaillardin C."/>
            <person name="Czernicka M."/>
            <person name="Durrens P."/>
            <person name="Martin T."/>
            <person name="Boer E."/>
            <person name="Gabaldon T."/>
            <person name="Cruz J."/>
            <person name="Talla E."/>
            <person name="Marck C."/>
            <person name="Goffeau A."/>
            <person name="Barbe V."/>
            <person name="Baret P."/>
            <person name="Baronian K."/>
            <person name="Beier S."/>
            <person name="Bleykasten C."/>
            <person name="Bode R."/>
            <person name="Casaregola S."/>
            <person name="Despons L."/>
            <person name="Fairhead C."/>
            <person name="Giersberg M."/>
            <person name="Gierski P."/>
            <person name="Hahnel U."/>
            <person name="Hartmann A."/>
            <person name="Jankowska D."/>
            <person name="Jubin C."/>
            <person name="Jung P."/>
            <person name="Lafontaine I."/>
            <person name="Leh-Louis V."/>
            <person name="Lemaire M."/>
            <person name="Marcet-Houben M."/>
            <person name="Mascher M."/>
            <person name="Morel G."/>
            <person name="Richard G.-F."/>
            <person name="Riechen J."/>
            <person name="Sacerdot C."/>
            <person name="Sarkar A."/>
            <person name="Savel G."/>
            <person name="Schacherer J."/>
            <person name="Sherman D."/>
            <person name="Straub M.-L."/>
            <person name="Stein N."/>
            <person name="Thierry A."/>
            <person name="Trautwein-Schult A."/>
            <person name="Westhof E."/>
            <person name="Worch S."/>
            <person name="Dujon B."/>
            <person name="Souciet J.-L."/>
            <person name="Wincker P."/>
            <person name="Scholz U."/>
            <person name="Neuveglise N."/>
        </authorList>
    </citation>
    <scope>NUCLEOTIDE SEQUENCE</scope>
    <source>
        <strain evidence="5">LS3</strain>
    </source>
</reference>
<dbReference type="GO" id="GO:0005655">
    <property type="term" value="C:nucleolar ribonuclease P complex"/>
    <property type="evidence" value="ECO:0007669"/>
    <property type="project" value="TreeGrafter"/>
</dbReference>
<gene>
    <name evidence="5" type="ORF">GNLVRS02_ARAD1D05874g</name>
</gene>
<dbReference type="PhylomeDB" id="A0A060T7X8"/>
<keyword evidence="3" id="KW-0862">Zinc</keyword>
<dbReference type="PANTHER" id="PTHR14742">
    <property type="entry name" value="RIBONUCLEASE P SUBUNIT P21"/>
    <property type="match status" value="1"/>
</dbReference>
<evidence type="ECO:0000256" key="3">
    <source>
        <dbReference type="ARBA" id="ARBA00022833"/>
    </source>
</evidence>
<comment type="similarity">
    <text evidence="4">Belongs to the eukaryotic/archaeal RNase P protein component 4 family.</text>
</comment>